<name>A0A6A4PNE5_LUPAL</name>
<dbReference type="EMBL" id="WOCE01000012">
    <property type="protein sequence ID" value="KAE9603131.1"/>
    <property type="molecule type" value="Genomic_DNA"/>
</dbReference>
<sequence>MSDLNLLIYVLLQVFWNWEFKLLMKFEIGVFDISQEQEFVENIA</sequence>
<protein>
    <submittedName>
        <fullName evidence="1">Uncharacterized protein</fullName>
    </submittedName>
</protein>
<keyword evidence="2" id="KW-1185">Reference proteome</keyword>
<organism evidence="1 2">
    <name type="scientific">Lupinus albus</name>
    <name type="common">White lupine</name>
    <name type="synonym">Lupinus termis</name>
    <dbReference type="NCBI Taxonomy" id="3870"/>
    <lineage>
        <taxon>Eukaryota</taxon>
        <taxon>Viridiplantae</taxon>
        <taxon>Streptophyta</taxon>
        <taxon>Embryophyta</taxon>
        <taxon>Tracheophyta</taxon>
        <taxon>Spermatophyta</taxon>
        <taxon>Magnoliopsida</taxon>
        <taxon>eudicotyledons</taxon>
        <taxon>Gunneridae</taxon>
        <taxon>Pentapetalae</taxon>
        <taxon>rosids</taxon>
        <taxon>fabids</taxon>
        <taxon>Fabales</taxon>
        <taxon>Fabaceae</taxon>
        <taxon>Papilionoideae</taxon>
        <taxon>50 kb inversion clade</taxon>
        <taxon>genistoids sensu lato</taxon>
        <taxon>core genistoids</taxon>
        <taxon>Genisteae</taxon>
        <taxon>Lupinus</taxon>
    </lineage>
</organism>
<accession>A0A6A4PNE5</accession>
<dbReference type="AlphaFoldDB" id="A0A6A4PNE5"/>
<reference evidence="2" key="1">
    <citation type="journal article" date="2020" name="Nat. Commun.">
        <title>Genome sequence of the cluster root forming white lupin.</title>
        <authorList>
            <person name="Hufnagel B."/>
            <person name="Marques A."/>
            <person name="Soriano A."/>
            <person name="Marques L."/>
            <person name="Divol F."/>
            <person name="Doumas P."/>
            <person name="Sallet E."/>
            <person name="Mancinotti D."/>
            <person name="Carrere S."/>
            <person name="Marande W."/>
            <person name="Arribat S."/>
            <person name="Keller J."/>
            <person name="Huneau C."/>
            <person name="Blein T."/>
            <person name="Aime D."/>
            <person name="Laguerre M."/>
            <person name="Taylor J."/>
            <person name="Schubert V."/>
            <person name="Nelson M."/>
            <person name="Geu-Flores F."/>
            <person name="Crespi M."/>
            <person name="Gallardo-Guerrero K."/>
            <person name="Delaux P.-M."/>
            <person name="Salse J."/>
            <person name="Berges H."/>
            <person name="Guyot R."/>
            <person name="Gouzy J."/>
            <person name="Peret B."/>
        </authorList>
    </citation>
    <scope>NUCLEOTIDE SEQUENCE [LARGE SCALE GENOMIC DNA]</scope>
    <source>
        <strain evidence="2">cv. Amiga</strain>
    </source>
</reference>
<proteinExistence type="predicted"/>
<gene>
    <name evidence="1" type="ORF">Lalb_Chr12g0207191</name>
</gene>
<evidence type="ECO:0000313" key="1">
    <source>
        <dbReference type="EMBL" id="KAE9603131.1"/>
    </source>
</evidence>
<dbReference type="Proteomes" id="UP000447434">
    <property type="component" value="Chromosome 12"/>
</dbReference>
<comment type="caution">
    <text evidence="1">The sequence shown here is derived from an EMBL/GenBank/DDBJ whole genome shotgun (WGS) entry which is preliminary data.</text>
</comment>
<evidence type="ECO:0000313" key="2">
    <source>
        <dbReference type="Proteomes" id="UP000447434"/>
    </source>
</evidence>